<gene>
    <name evidence="9" type="ORF">DS079_09470</name>
</gene>
<evidence type="ECO:0000256" key="5">
    <source>
        <dbReference type="ARBA" id="ARBA00023163"/>
    </source>
</evidence>
<dbReference type="InterPro" id="IPR013325">
    <property type="entry name" value="RNA_pol_sigma_r2"/>
</dbReference>
<dbReference type="Gene3D" id="1.10.1740.10">
    <property type="match status" value="1"/>
</dbReference>
<dbReference type="EMBL" id="QOCI01000007">
    <property type="protein sequence ID" value="RRR18427.1"/>
    <property type="molecule type" value="Genomic_DNA"/>
</dbReference>
<name>A0A426SJS2_9MICO</name>
<evidence type="ECO:0000313" key="10">
    <source>
        <dbReference type="Proteomes" id="UP000274327"/>
    </source>
</evidence>
<organism evidence="9 10">
    <name type="scientific">Brachybacterium paraconglomeratum</name>
    <dbReference type="NCBI Taxonomy" id="173362"/>
    <lineage>
        <taxon>Bacteria</taxon>
        <taxon>Bacillati</taxon>
        <taxon>Actinomycetota</taxon>
        <taxon>Actinomycetes</taxon>
        <taxon>Micrococcales</taxon>
        <taxon>Dermabacteraceae</taxon>
        <taxon>Brachybacterium</taxon>
    </lineage>
</organism>
<evidence type="ECO:0000259" key="7">
    <source>
        <dbReference type="Pfam" id="PF04542"/>
    </source>
</evidence>
<evidence type="ECO:0000256" key="3">
    <source>
        <dbReference type="ARBA" id="ARBA00023082"/>
    </source>
</evidence>
<dbReference type="Gene3D" id="1.10.10.1320">
    <property type="entry name" value="Anti-sigma factor, zinc-finger domain"/>
    <property type="match status" value="1"/>
</dbReference>
<keyword evidence="3" id="KW-0731">Sigma factor</keyword>
<dbReference type="PANTHER" id="PTHR43133:SF8">
    <property type="entry name" value="RNA POLYMERASE SIGMA FACTOR HI_1459-RELATED"/>
    <property type="match status" value="1"/>
</dbReference>
<dbReference type="InterPro" id="IPR013324">
    <property type="entry name" value="RNA_pol_sigma_r3/r4-like"/>
</dbReference>
<dbReference type="InterPro" id="IPR014284">
    <property type="entry name" value="RNA_pol_sigma-70_dom"/>
</dbReference>
<proteinExistence type="inferred from homology"/>
<evidence type="ECO:0000256" key="1">
    <source>
        <dbReference type="ARBA" id="ARBA00010641"/>
    </source>
</evidence>
<protein>
    <submittedName>
        <fullName evidence="9">Uncharacterized protein</fullName>
    </submittedName>
</protein>
<sequence>MMTESESVSEPGPRRRGSASEALSEDALLDAVRASDMGAYAELYHRHHHEALRLARSLPGHHDPDDVAQEAFLKILKSILRGAGPRRGFAPYLMRVVRNEAVDRGRRAHEDAVEDLERAAPGRFVSSDGMDELLNRQLVRTAFARLPETWQRILWLTEVEGETPRALAPQLGRSPNAISQLSRRAREGLRAAWLEAHLDTARASPLCRSTARDLDDLERGRLTPARAAGVERHLAACPRCAAAREELRGLAVQMRSVLLPVVLGSPLLLEHLTSDVAAVGPAADGAPAPRTALRALEPVGGGGPGALQSAVSAHAGALATAGAIAAVVVGGMVLLDPSSVSGPVLGTAATWTDEDEPEDGEGTAAGRAQDDAATTGSPSSSGGTGTAGATPATSDGTTAPVQVPAVDEDQADTTTTASGTADEGPALPDSPTGLAPIGAGQETGAPSATQAPGGGATEEGAAPGSPTAPGGAEDGATGGTTPDGTPTGTPATDGPSTGTPSDGDPSDGETPADGSPSGGGTSDDPEKDPATRPTPPDRPAQVPLPGLPRPTLPPGDTDPETVVGEGAAGGPGGGTSAEGTPVQDGSGDGTGGSGGQIIIRPMPPQQGTGPGPMLPPASKGPGVLIPLPTKPPSDSPPSSDGGGETGGGEARVEG</sequence>
<feature type="compositionally biased region" description="Acidic residues" evidence="6">
    <location>
        <begin position="352"/>
        <end position="361"/>
    </location>
</feature>
<comment type="caution">
    <text evidence="9">The sequence shown here is derived from an EMBL/GenBank/DDBJ whole genome shotgun (WGS) entry which is preliminary data.</text>
</comment>
<dbReference type="InterPro" id="IPR027383">
    <property type="entry name" value="Znf_put"/>
</dbReference>
<dbReference type="SUPFAM" id="SSF88659">
    <property type="entry name" value="Sigma3 and sigma4 domains of RNA polymerase sigma factors"/>
    <property type="match status" value="1"/>
</dbReference>
<dbReference type="PANTHER" id="PTHR43133">
    <property type="entry name" value="RNA POLYMERASE ECF-TYPE SIGMA FACTO"/>
    <property type="match status" value="1"/>
</dbReference>
<dbReference type="GO" id="GO:0016987">
    <property type="term" value="F:sigma factor activity"/>
    <property type="evidence" value="ECO:0007669"/>
    <property type="project" value="UniProtKB-KW"/>
</dbReference>
<feature type="compositionally biased region" description="Low complexity" evidence="6">
    <location>
        <begin position="362"/>
        <end position="400"/>
    </location>
</feature>
<keyword evidence="2" id="KW-0805">Transcription regulation</keyword>
<dbReference type="Proteomes" id="UP000274327">
    <property type="component" value="Unassembled WGS sequence"/>
</dbReference>
<comment type="similarity">
    <text evidence="1">Belongs to the sigma-70 factor family. ECF subfamily.</text>
</comment>
<dbReference type="GO" id="GO:0006352">
    <property type="term" value="P:DNA-templated transcription initiation"/>
    <property type="evidence" value="ECO:0007669"/>
    <property type="project" value="InterPro"/>
</dbReference>
<dbReference type="GeneID" id="78121248"/>
<feature type="compositionally biased region" description="Low complexity" evidence="6">
    <location>
        <begin position="458"/>
        <end position="471"/>
    </location>
</feature>
<feature type="domain" description="Putative zinc-finger" evidence="8">
    <location>
        <begin position="207"/>
        <end position="241"/>
    </location>
</feature>
<dbReference type="SUPFAM" id="SSF88946">
    <property type="entry name" value="Sigma2 domain of RNA polymerase sigma factors"/>
    <property type="match status" value="1"/>
</dbReference>
<dbReference type="NCBIfam" id="TIGR02937">
    <property type="entry name" value="sigma70-ECF"/>
    <property type="match status" value="1"/>
</dbReference>
<dbReference type="Gene3D" id="1.10.10.10">
    <property type="entry name" value="Winged helix-like DNA-binding domain superfamily/Winged helix DNA-binding domain"/>
    <property type="match status" value="1"/>
</dbReference>
<dbReference type="InterPro" id="IPR036388">
    <property type="entry name" value="WH-like_DNA-bd_sf"/>
</dbReference>
<dbReference type="InterPro" id="IPR041916">
    <property type="entry name" value="Anti_sigma_zinc_sf"/>
</dbReference>
<dbReference type="InterPro" id="IPR007627">
    <property type="entry name" value="RNA_pol_sigma70_r2"/>
</dbReference>
<dbReference type="Pfam" id="PF04542">
    <property type="entry name" value="Sigma70_r2"/>
    <property type="match status" value="1"/>
</dbReference>
<feature type="compositionally biased region" description="Low complexity" evidence="6">
    <location>
        <begin position="412"/>
        <end position="422"/>
    </location>
</feature>
<reference evidence="9 10" key="1">
    <citation type="submission" date="2018-07" db="EMBL/GenBank/DDBJ databases">
        <title>Brachybacteriurn paraconglorneratum KCTC 9916.</title>
        <authorList>
            <person name="Li Y."/>
        </authorList>
    </citation>
    <scope>NUCLEOTIDE SEQUENCE [LARGE SCALE GENOMIC DNA]</scope>
    <source>
        <strain evidence="9 10">KCTC 9916</strain>
    </source>
</reference>
<feature type="compositionally biased region" description="Gly residues" evidence="6">
    <location>
        <begin position="640"/>
        <end position="654"/>
    </location>
</feature>
<keyword evidence="5" id="KW-0804">Transcription</keyword>
<evidence type="ECO:0000256" key="6">
    <source>
        <dbReference type="SAM" id="MobiDB-lite"/>
    </source>
</evidence>
<dbReference type="InterPro" id="IPR039425">
    <property type="entry name" value="RNA_pol_sigma-70-like"/>
</dbReference>
<feature type="region of interest" description="Disordered" evidence="6">
    <location>
        <begin position="350"/>
        <end position="654"/>
    </location>
</feature>
<feature type="domain" description="RNA polymerase sigma-70 region 2" evidence="7">
    <location>
        <begin position="43"/>
        <end position="108"/>
    </location>
</feature>
<dbReference type="GO" id="GO:0003677">
    <property type="term" value="F:DNA binding"/>
    <property type="evidence" value="ECO:0007669"/>
    <property type="project" value="UniProtKB-KW"/>
</dbReference>
<evidence type="ECO:0000256" key="4">
    <source>
        <dbReference type="ARBA" id="ARBA00023125"/>
    </source>
</evidence>
<keyword evidence="10" id="KW-1185">Reference proteome</keyword>
<feature type="compositionally biased region" description="Gly residues" evidence="6">
    <location>
        <begin position="586"/>
        <end position="595"/>
    </location>
</feature>
<accession>A0A426SJS2</accession>
<dbReference type="AlphaFoldDB" id="A0A426SJS2"/>
<keyword evidence="4" id="KW-0238">DNA-binding</keyword>
<evidence type="ECO:0000259" key="8">
    <source>
        <dbReference type="Pfam" id="PF13490"/>
    </source>
</evidence>
<dbReference type="Pfam" id="PF13490">
    <property type="entry name" value="zf-HC2"/>
    <property type="match status" value="1"/>
</dbReference>
<feature type="compositionally biased region" description="Gly residues" evidence="6">
    <location>
        <begin position="566"/>
        <end position="576"/>
    </location>
</feature>
<evidence type="ECO:0000256" key="2">
    <source>
        <dbReference type="ARBA" id="ARBA00023015"/>
    </source>
</evidence>
<evidence type="ECO:0000313" key="9">
    <source>
        <dbReference type="EMBL" id="RRR18427.1"/>
    </source>
</evidence>
<feature type="region of interest" description="Disordered" evidence="6">
    <location>
        <begin position="1"/>
        <end position="22"/>
    </location>
</feature>
<dbReference type="RefSeq" id="WP_126986873.1">
    <property type="nucleotide sequence ID" value="NZ_ML133855.1"/>
</dbReference>
<feature type="compositionally biased region" description="Low complexity" evidence="6">
    <location>
        <begin position="479"/>
        <end position="500"/>
    </location>
</feature>